<feature type="compositionally biased region" description="Polar residues" evidence="7">
    <location>
        <begin position="280"/>
        <end position="292"/>
    </location>
</feature>
<proteinExistence type="predicted"/>
<evidence type="ECO:0000256" key="2">
    <source>
        <dbReference type="ARBA" id="ARBA00004184"/>
    </source>
</evidence>
<feature type="domain" description="Rab-GAP TBC" evidence="8">
    <location>
        <begin position="1"/>
        <end position="184"/>
    </location>
</feature>
<dbReference type="SUPFAM" id="SSF47923">
    <property type="entry name" value="Ypt/Rab-GAP domain of gyp1p"/>
    <property type="match status" value="1"/>
</dbReference>
<accession>A0A812AK29</accession>
<evidence type="ECO:0000313" key="11">
    <source>
        <dbReference type="Proteomes" id="UP000597762"/>
    </source>
</evidence>
<dbReference type="PROSITE" id="PS51886">
    <property type="entry name" value="TLDC"/>
    <property type="match status" value="1"/>
</dbReference>
<dbReference type="EMBL" id="CAHIKZ030000005">
    <property type="protein sequence ID" value="CAE1139206.1"/>
    <property type="molecule type" value="Genomic_DNA"/>
</dbReference>
<dbReference type="Gene3D" id="1.10.472.80">
    <property type="entry name" value="Ypt/Rab-GAP domain of gyp1p, domain 3"/>
    <property type="match status" value="1"/>
</dbReference>
<dbReference type="OrthoDB" id="10065050at2759"/>
<evidence type="ECO:0000256" key="5">
    <source>
        <dbReference type="ARBA" id="ARBA00023329"/>
    </source>
</evidence>
<feature type="region of interest" description="Disordered" evidence="7">
    <location>
        <begin position="268"/>
        <end position="292"/>
    </location>
</feature>
<dbReference type="Pfam" id="PF07534">
    <property type="entry name" value="TLD"/>
    <property type="match status" value="1"/>
</dbReference>
<dbReference type="SMART" id="SM00164">
    <property type="entry name" value="TBC"/>
    <property type="match status" value="1"/>
</dbReference>
<dbReference type="PANTHER" id="PTHR23354:SF122">
    <property type="entry name" value="GTPASE-ACTIVATING PROTEIN SKYWALKER"/>
    <property type="match status" value="1"/>
</dbReference>
<dbReference type="SMART" id="SM00584">
    <property type="entry name" value="TLDc"/>
    <property type="match status" value="1"/>
</dbReference>
<name>A0A812AK29_ACAPH</name>
<evidence type="ECO:0000256" key="7">
    <source>
        <dbReference type="SAM" id="MobiDB-lite"/>
    </source>
</evidence>
<evidence type="ECO:0000259" key="9">
    <source>
        <dbReference type="PROSITE" id="PS51886"/>
    </source>
</evidence>
<evidence type="ECO:0000256" key="6">
    <source>
        <dbReference type="ARBA" id="ARBA00034103"/>
    </source>
</evidence>
<comment type="caution">
    <text evidence="10">The sequence shown here is derived from an EMBL/GenBank/DDBJ whole genome shotgun (WGS) entry which is preliminary data.</text>
</comment>
<evidence type="ECO:0000256" key="4">
    <source>
        <dbReference type="ARBA" id="ARBA00023136"/>
    </source>
</evidence>
<keyword evidence="4" id="KW-0472">Membrane</keyword>
<organism evidence="10 11">
    <name type="scientific">Acanthosepion pharaonis</name>
    <name type="common">Pharaoh cuttlefish</name>
    <name type="synonym">Sepia pharaonis</name>
    <dbReference type="NCBI Taxonomy" id="158019"/>
    <lineage>
        <taxon>Eukaryota</taxon>
        <taxon>Metazoa</taxon>
        <taxon>Spiralia</taxon>
        <taxon>Lophotrochozoa</taxon>
        <taxon>Mollusca</taxon>
        <taxon>Cephalopoda</taxon>
        <taxon>Coleoidea</taxon>
        <taxon>Decapodiformes</taxon>
        <taxon>Sepiida</taxon>
        <taxon>Sepiina</taxon>
        <taxon>Sepiidae</taxon>
        <taxon>Acanthosepion</taxon>
    </lineage>
</organism>
<keyword evidence="3" id="KW-0770">Synapse</keyword>
<dbReference type="InterPro" id="IPR035969">
    <property type="entry name" value="Rab-GAP_TBC_sf"/>
</dbReference>
<dbReference type="InterPro" id="IPR000195">
    <property type="entry name" value="Rab-GAP-TBC_dom"/>
</dbReference>
<evidence type="ECO:0000313" key="10">
    <source>
        <dbReference type="EMBL" id="CAE1139206.1"/>
    </source>
</evidence>
<dbReference type="PANTHER" id="PTHR23354">
    <property type="entry name" value="NUCLEOLAR PROTEIN 7/ESTROGEN RECEPTOR COACTIVATOR-RELATED"/>
    <property type="match status" value="1"/>
</dbReference>
<dbReference type="InterPro" id="IPR006571">
    <property type="entry name" value="TLDc_dom"/>
</dbReference>
<gene>
    <name evidence="10" type="ORF">SPHA_352</name>
</gene>
<feature type="domain" description="TLDc" evidence="9">
    <location>
        <begin position="325"/>
        <end position="499"/>
    </location>
</feature>
<evidence type="ECO:0000256" key="1">
    <source>
        <dbReference type="ARBA" id="ARBA00004156"/>
    </source>
</evidence>
<dbReference type="Pfam" id="PF00566">
    <property type="entry name" value="RabGAP-TBC"/>
    <property type="match status" value="1"/>
</dbReference>
<dbReference type="AlphaFoldDB" id="A0A812AK29"/>
<protein>
    <submittedName>
        <fullName evidence="10">TBC1D24</fullName>
    </submittedName>
</protein>
<evidence type="ECO:0000259" key="8">
    <source>
        <dbReference type="PROSITE" id="PS50086"/>
    </source>
</evidence>
<dbReference type="GO" id="GO:0045202">
    <property type="term" value="C:synapse"/>
    <property type="evidence" value="ECO:0007669"/>
    <property type="project" value="UniProtKB-SubCell"/>
</dbReference>
<keyword evidence="5" id="KW-0968">Cytoplasmic vesicle</keyword>
<reference evidence="10" key="1">
    <citation type="submission" date="2021-01" db="EMBL/GenBank/DDBJ databases">
        <authorList>
            <person name="Li R."/>
            <person name="Bekaert M."/>
        </authorList>
    </citation>
    <scope>NUCLEOTIDE SEQUENCE</scope>
    <source>
        <strain evidence="10">Farmed</strain>
    </source>
</reference>
<keyword evidence="11" id="KW-1185">Reference proteome</keyword>
<dbReference type="GO" id="GO:0012505">
    <property type="term" value="C:endomembrane system"/>
    <property type="evidence" value="ECO:0007669"/>
    <property type="project" value="UniProtKB-SubCell"/>
</dbReference>
<sequence length="499" mass="56492">MDHIMRRSLWSHLSSHLHKAYSSIYEEMDKELFGDGGKNAVPVSVLVDHKNSSYYFLNTHGIETVQKILAVLAHSNPDITYSPVIQSLISLLLHYMDPSQCYNTVYGLFRNKSDTFLTLNKLSYNASKLVMRDLSKKYARSSYSYIQRNSTSSETVFHDWLWWIFRDLPFQYLVRVVDCYLLEGVKVLHRVAIAMLILFSKHAVKQSPQTGLAPQASIQQFCHKLPVRGDKFIKMAFGIRGLTRKELRKLNVKNEMVINSRTKNLTTSPSSWSLGGEANEGQSTSKAGPGTVLQSTSSAALNMELTRNRRSMSVGMVTLPTIDCHSLTQEDFYVIWSWLPARSAVCQPLLLYTSEEHGVSLKTLYAKTEEYEPTIIVIKTTSNEVFGAFCSSSWEHRKQCSKNISYFGTGETFLFTLLPDRKKYPWVGYNRPDIARNAASMFMAGDNSVLIIGGGGGNAIMLDENLIHCRTEKTETFDNIPLCSTEDFECKVVEVFAFQ</sequence>
<dbReference type="GO" id="GO:0030659">
    <property type="term" value="C:cytoplasmic vesicle membrane"/>
    <property type="evidence" value="ECO:0007669"/>
    <property type="project" value="UniProtKB-SubCell"/>
</dbReference>
<evidence type="ECO:0000256" key="3">
    <source>
        <dbReference type="ARBA" id="ARBA00023018"/>
    </source>
</evidence>
<comment type="subcellular location">
    <subcellularLocation>
        <location evidence="1">Cytoplasmic vesicle membrane</location>
    </subcellularLocation>
    <subcellularLocation>
        <location evidence="2">Endomembrane system</location>
        <topology evidence="2">Peripheral membrane protein</topology>
    </subcellularLocation>
    <subcellularLocation>
        <location evidence="6">Synapse</location>
    </subcellularLocation>
</comment>
<dbReference type="PROSITE" id="PS50086">
    <property type="entry name" value="TBC_RABGAP"/>
    <property type="match status" value="1"/>
</dbReference>
<dbReference type="Proteomes" id="UP000597762">
    <property type="component" value="Unassembled WGS sequence"/>
</dbReference>